<keyword evidence="1" id="KW-0597">Phosphoprotein</keyword>
<dbReference type="Gene3D" id="3.40.720.10">
    <property type="entry name" value="Alkaline Phosphatase, subunit A"/>
    <property type="match status" value="1"/>
</dbReference>
<dbReference type="InterPro" id="IPR001952">
    <property type="entry name" value="Alkaline_phosphatase"/>
</dbReference>
<gene>
    <name evidence="6" type="ORF">AOG27_16435</name>
</gene>
<proteinExistence type="inferred from homology"/>
<dbReference type="PANTHER" id="PTHR11596">
    <property type="entry name" value="ALKALINE PHOSPHATASE"/>
    <property type="match status" value="1"/>
</dbReference>
<dbReference type="CDD" id="cd16012">
    <property type="entry name" value="ALP"/>
    <property type="match status" value="1"/>
</dbReference>
<feature type="binding site" evidence="3">
    <location>
        <position position="238"/>
    </location>
    <ligand>
        <name>Mg(2+)</name>
        <dbReference type="ChEBI" id="CHEBI:18420"/>
    </ligand>
</feature>
<comment type="caution">
    <text evidence="6">The sequence shown here is derived from an EMBL/GenBank/DDBJ whole genome shotgun (WGS) entry which is preliminary data.</text>
</comment>
<evidence type="ECO:0000256" key="3">
    <source>
        <dbReference type="PIRSR" id="PIRSR601952-2"/>
    </source>
</evidence>
<dbReference type="SMART" id="SM00098">
    <property type="entry name" value="alkPPc"/>
    <property type="match status" value="1"/>
</dbReference>
<feature type="domain" description="DUF7151" evidence="5">
    <location>
        <begin position="39"/>
        <end position="73"/>
    </location>
</feature>
<feature type="binding site" evidence="3">
    <location>
        <position position="240"/>
    </location>
    <ligand>
        <name>Mg(2+)</name>
        <dbReference type="ChEBI" id="CHEBI:18420"/>
    </ligand>
</feature>
<keyword evidence="3" id="KW-0862">Zinc</keyword>
<dbReference type="Pfam" id="PF23657">
    <property type="entry name" value="DUF7151"/>
    <property type="match status" value="1"/>
</dbReference>
<dbReference type="PANTHER" id="PTHR11596:SF5">
    <property type="entry name" value="ALKALINE PHOSPHATASE"/>
    <property type="match status" value="1"/>
</dbReference>
<name>A0A0P7DNA1_9GAMM</name>
<evidence type="ECO:0000259" key="5">
    <source>
        <dbReference type="Pfam" id="PF23657"/>
    </source>
</evidence>
<accession>A0A0P7DNA1</accession>
<feature type="binding site" evidence="3">
    <location>
        <position position="410"/>
    </location>
    <ligand>
        <name>Mg(2+)</name>
        <dbReference type="ChEBI" id="CHEBI:18420"/>
    </ligand>
</feature>
<dbReference type="PRINTS" id="PR00113">
    <property type="entry name" value="ALKPHPHTASE"/>
</dbReference>
<comment type="cofactor">
    <cofactor evidence="3">
        <name>Mg(2+)</name>
        <dbReference type="ChEBI" id="CHEBI:18420"/>
    </cofactor>
    <text evidence="3">Binds 1 Mg(2+) ion.</text>
</comment>
<dbReference type="RefSeq" id="WP_054554098.1">
    <property type="nucleotide sequence ID" value="NZ_LJTC01000012.1"/>
</dbReference>
<organism evidence="6 7">
    <name type="scientific">Pseudoalteromonas lipolytica</name>
    <dbReference type="NCBI Taxonomy" id="570156"/>
    <lineage>
        <taxon>Bacteria</taxon>
        <taxon>Pseudomonadati</taxon>
        <taxon>Pseudomonadota</taxon>
        <taxon>Gammaproteobacteria</taxon>
        <taxon>Alteromonadales</taxon>
        <taxon>Pseudoalteromonadaceae</taxon>
        <taxon>Pseudoalteromonas</taxon>
    </lineage>
</organism>
<evidence type="ECO:0000256" key="2">
    <source>
        <dbReference type="PIRSR" id="PIRSR601952-1"/>
    </source>
</evidence>
<comment type="cofactor">
    <cofactor evidence="3">
        <name>Zn(2+)</name>
        <dbReference type="ChEBI" id="CHEBI:29105"/>
    </cofactor>
    <text evidence="3">Binds 2 Zn(2+) ions.</text>
</comment>
<comment type="similarity">
    <text evidence="4">Belongs to the alkaline phosphatase family.</text>
</comment>
<feature type="active site" description="Phosphoserine intermediate" evidence="2">
    <location>
        <position position="177"/>
    </location>
</feature>
<dbReference type="SUPFAM" id="SSF53649">
    <property type="entry name" value="Alkaline phosphatase-like"/>
    <property type="match status" value="1"/>
</dbReference>
<sequence length="598" mass="62520">MKKLNLISLAVVVALAGCSDDDDNSPKTLTIENTLAVGSEQCVNGGTETLTGEDSNDNGELDSAEVTATSVACNAPATSLTASQLAPLTDNEWFKSAQVKVATSEENIAAVVKESGKAKNVILFVGDGMGISTVTAARIMAGQLEGKLGEEHQLSFETLPFSGFAKTYNVDAQTPDSAGTMTAMASGVKTDAGVIGVDEDIERGNCATVAGNELVTATELAEIAGKSTGIVSTARITHATPAATYAKSADRNWEDVSDMPEAAVTAGCEDIASQLVNFEANLEARYEGLDVDGLEVVMGGGRRHFLPKDAAFNSADAVSSVEGDRTDGRDLTAEWKAKYPAGQYVMDQAGFDAIDAESTERVFGLFNESHMQYEADRSNDVAGEPSLAEMTAKAIDVLDNNANGFMLTVEAGRIDHGHHAGNAYNALSDTVELSKAVQVALDKTSIEDTLIIVTADHSHVFTIAGYPKRGNPILGKVVPVGSDEPSLAADNMPYTTVGYTNGGGFRDLGDETDADAGYNFAPVTGRVDLTDVDTTTPGFHQEAVVPLGSETHAAEDVGVYAVGPGAHLVTGTNEQSLIFHVMDYAADLVKQADAKLAQ</sequence>
<dbReference type="PROSITE" id="PS51257">
    <property type="entry name" value="PROKAR_LIPOPROTEIN"/>
    <property type="match status" value="1"/>
</dbReference>
<dbReference type="Pfam" id="PF00245">
    <property type="entry name" value="Alk_phosphatase"/>
    <property type="match status" value="1"/>
</dbReference>
<dbReference type="OrthoDB" id="9794455at2"/>
<dbReference type="GO" id="GO:0004035">
    <property type="term" value="F:alkaline phosphatase activity"/>
    <property type="evidence" value="ECO:0007669"/>
    <property type="project" value="TreeGrafter"/>
</dbReference>
<evidence type="ECO:0000256" key="4">
    <source>
        <dbReference type="RuleBase" id="RU003946"/>
    </source>
</evidence>
<feature type="binding site" evidence="3">
    <location>
        <position position="456"/>
    </location>
    <ligand>
        <name>Zn(2+)</name>
        <dbReference type="ChEBI" id="CHEBI:29105"/>
        <label>2</label>
    </ligand>
</feature>
<evidence type="ECO:0000256" key="1">
    <source>
        <dbReference type="ARBA" id="ARBA00022553"/>
    </source>
</evidence>
<dbReference type="STRING" id="570156.AOG27_16435"/>
<evidence type="ECO:0000313" key="6">
    <source>
        <dbReference type="EMBL" id="KPM82275.1"/>
    </source>
</evidence>
<dbReference type="AlphaFoldDB" id="A0A0P7DNA1"/>
<feature type="binding site" evidence="3">
    <location>
        <position position="415"/>
    </location>
    <ligand>
        <name>Zn(2+)</name>
        <dbReference type="ChEBI" id="CHEBI:29105"/>
        <label>2</label>
    </ligand>
</feature>
<dbReference type="Proteomes" id="UP000050378">
    <property type="component" value="Unassembled WGS sequence"/>
</dbReference>
<feature type="binding site" evidence="3">
    <location>
        <position position="127"/>
    </location>
    <ligand>
        <name>Zn(2+)</name>
        <dbReference type="ChEBI" id="CHEBI:29105"/>
        <label>2</label>
    </ligand>
</feature>
<dbReference type="EMBL" id="LJTC01000012">
    <property type="protein sequence ID" value="KPM82275.1"/>
    <property type="molecule type" value="Genomic_DNA"/>
</dbReference>
<feature type="binding site" evidence="3">
    <location>
        <position position="419"/>
    </location>
    <ligand>
        <name>Zn(2+)</name>
        <dbReference type="ChEBI" id="CHEBI:29105"/>
        <label>2</label>
    </ligand>
</feature>
<protein>
    <submittedName>
        <fullName evidence="6">Alkaline phosphatase</fullName>
    </submittedName>
</protein>
<reference evidence="6 7" key="1">
    <citation type="submission" date="2015-09" db="EMBL/GenBank/DDBJ databases">
        <title>Draft Genome Sequence of Pseudoalteromonas lipolytica UCD-48B.</title>
        <authorList>
            <person name="Krusor M."/>
            <person name="Coil D.A."/>
            <person name="Lang J.M."/>
            <person name="Eisen J.A."/>
            <person name="Alexiev A."/>
        </authorList>
    </citation>
    <scope>NUCLEOTIDE SEQUENCE [LARGE SCALE GENOMIC DNA]</scope>
    <source>
        <strain evidence="6 7">UCD-48B</strain>
    </source>
</reference>
<dbReference type="InterPro" id="IPR055575">
    <property type="entry name" value="DUF7151"/>
</dbReference>
<feature type="binding site" evidence="3">
    <location>
        <position position="127"/>
    </location>
    <ligand>
        <name>Mg(2+)</name>
        <dbReference type="ChEBI" id="CHEBI:18420"/>
    </ligand>
</feature>
<evidence type="ECO:0000313" key="7">
    <source>
        <dbReference type="Proteomes" id="UP000050378"/>
    </source>
</evidence>
<feature type="binding site" evidence="3">
    <location>
        <position position="457"/>
    </location>
    <ligand>
        <name>Zn(2+)</name>
        <dbReference type="ChEBI" id="CHEBI:29105"/>
        <label>2</label>
    </ligand>
</feature>
<keyword evidence="3" id="KW-0460">Magnesium</keyword>
<keyword evidence="3" id="KW-0479">Metal-binding</keyword>
<dbReference type="GO" id="GO:0046872">
    <property type="term" value="F:metal ion binding"/>
    <property type="evidence" value="ECO:0007669"/>
    <property type="project" value="UniProtKB-KW"/>
</dbReference>
<dbReference type="PATRIC" id="fig|570156.3.peg.1216"/>
<feature type="binding site" evidence="3">
    <location>
        <position position="552"/>
    </location>
    <ligand>
        <name>Zn(2+)</name>
        <dbReference type="ChEBI" id="CHEBI:29105"/>
        <label>2</label>
    </ligand>
</feature>
<dbReference type="InterPro" id="IPR017850">
    <property type="entry name" value="Alkaline_phosphatase_core_sf"/>
</dbReference>